<gene>
    <name evidence="1" type="ORF">MORIYA_1676</name>
</gene>
<dbReference type="EMBL" id="LS483250">
    <property type="protein sequence ID" value="SQD78154.1"/>
    <property type="molecule type" value="Genomic_DNA"/>
</dbReference>
<dbReference type="AlphaFoldDB" id="A0A330LMC3"/>
<organism evidence="1 2">
    <name type="scientific">Moritella yayanosii</name>
    <dbReference type="NCBI Taxonomy" id="69539"/>
    <lineage>
        <taxon>Bacteria</taxon>
        <taxon>Pseudomonadati</taxon>
        <taxon>Pseudomonadota</taxon>
        <taxon>Gammaproteobacteria</taxon>
        <taxon>Alteromonadales</taxon>
        <taxon>Moritellaceae</taxon>
        <taxon>Moritella</taxon>
    </lineage>
</organism>
<evidence type="ECO:0000313" key="2">
    <source>
        <dbReference type="Proteomes" id="UP000250163"/>
    </source>
</evidence>
<dbReference type="Proteomes" id="UP000250163">
    <property type="component" value="Chromosome MORIYA"/>
</dbReference>
<dbReference type="KEGG" id="mya:MORIYA_1676"/>
<sequence length="55" mass="6725">MRICKFEIRIFCEILYFVKCHNITQLFIFKVKCVIYVTELVGCFVFVFQNIRVIR</sequence>
<keyword evidence="2" id="KW-1185">Reference proteome</keyword>
<protein>
    <submittedName>
        <fullName evidence="1">Uncharacterized protein</fullName>
    </submittedName>
</protein>
<name>A0A330LMC3_9GAMM</name>
<proteinExistence type="predicted"/>
<evidence type="ECO:0000313" key="1">
    <source>
        <dbReference type="EMBL" id="SQD78154.1"/>
    </source>
</evidence>
<accession>A0A330LMC3</accession>
<reference evidence="2" key="1">
    <citation type="submission" date="2018-05" db="EMBL/GenBank/DDBJ databases">
        <authorList>
            <person name="Cea G.-C."/>
            <person name="William W."/>
        </authorList>
    </citation>
    <scope>NUCLEOTIDE SEQUENCE [LARGE SCALE GENOMIC DNA]</scope>
    <source>
        <strain evidence="2">DB21MT 5</strain>
    </source>
</reference>